<dbReference type="EMBL" id="BARS01026855">
    <property type="protein sequence ID" value="GAG05299.1"/>
    <property type="molecule type" value="Genomic_DNA"/>
</dbReference>
<dbReference type="Gene3D" id="3.90.70.10">
    <property type="entry name" value="Cysteine proteinases"/>
    <property type="match status" value="1"/>
</dbReference>
<dbReference type="AlphaFoldDB" id="X0UHR1"/>
<dbReference type="InterPro" id="IPR004134">
    <property type="entry name" value="Peptidase_C1B"/>
</dbReference>
<comment type="caution">
    <text evidence="2">The sequence shown here is derived from an EMBL/GenBank/DDBJ whole genome shotgun (WGS) entry which is preliminary data.</text>
</comment>
<feature type="non-terminal residue" evidence="2">
    <location>
        <position position="180"/>
    </location>
</feature>
<dbReference type="InterPro" id="IPR000169">
    <property type="entry name" value="Pept_cys_AS"/>
</dbReference>
<dbReference type="InterPro" id="IPR038765">
    <property type="entry name" value="Papain-like_cys_pep_sf"/>
</dbReference>
<dbReference type="GO" id="GO:0006508">
    <property type="term" value="P:proteolysis"/>
    <property type="evidence" value="ECO:0007669"/>
    <property type="project" value="InterPro"/>
</dbReference>
<reference evidence="2" key="1">
    <citation type="journal article" date="2014" name="Front. Microbiol.">
        <title>High frequency of phylogenetically diverse reductive dehalogenase-homologous genes in deep subseafloor sedimentary metagenomes.</title>
        <authorList>
            <person name="Kawai M."/>
            <person name="Futagami T."/>
            <person name="Toyoda A."/>
            <person name="Takaki Y."/>
            <person name="Nishi S."/>
            <person name="Hori S."/>
            <person name="Arai W."/>
            <person name="Tsubouchi T."/>
            <person name="Morono Y."/>
            <person name="Uchiyama I."/>
            <person name="Ito T."/>
            <person name="Fujiyama A."/>
            <person name="Inagaki F."/>
            <person name="Takami H."/>
        </authorList>
    </citation>
    <scope>NUCLEOTIDE SEQUENCE</scope>
    <source>
        <strain evidence="2">Expedition CK06-06</strain>
    </source>
</reference>
<evidence type="ECO:0000256" key="1">
    <source>
        <dbReference type="SAM" id="MobiDB-lite"/>
    </source>
</evidence>
<name>X0UHR1_9ZZZZ</name>
<gene>
    <name evidence="2" type="ORF">S01H1_42261</name>
</gene>
<organism evidence="2">
    <name type="scientific">marine sediment metagenome</name>
    <dbReference type="NCBI Taxonomy" id="412755"/>
    <lineage>
        <taxon>unclassified sequences</taxon>
        <taxon>metagenomes</taxon>
        <taxon>ecological metagenomes</taxon>
    </lineage>
</organism>
<dbReference type="PROSITE" id="PS00139">
    <property type="entry name" value="THIOL_PROTEASE_CYS"/>
    <property type="match status" value="1"/>
</dbReference>
<protein>
    <submittedName>
        <fullName evidence="2">Uncharacterized protein</fullName>
    </submittedName>
</protein>
<sequence length="180" mass="21059">MDSKRRSTRLYSQNKKRDRDDFDSSSDLNNDQLLEGLEIDDGYVKIDETLLKRLKRDDIDDEVESINQEQAINRIHELFNDAPEYADLLVNSEPLDKKTLETFSKQLAKNTAHKKTSEMVANIPLEFLALQRADAYAQDYEYRYKPSCQPRVTNQYHSGRCWMFASLNLLRYGLISKLNL</sequence>
<evidence type="ECO:0000313" key="2">
    <source>
        <dbReference type="EMBL" id="GAG05299.1"/>
    </source>
</evidence>
<proteinExistence type="predicted"/>
<dbReference type="GO" id="GO:0070005">
    <property type="term" value="F:cysteine-type aminopeptidase activity"/>
    <property type="evidence" value="ECO:0007669"/>
    <property type="project" value="InterPro"/>
</dbReference>
<dbReference type="Pfam" id="PF03051">
    <property type="entry name" value="Peptidase_C1_2"/>
    <property type="match status" value="1"/>
</dbReference>
<feature type="region of interest" description="Disordered" evidence="1">
    <location>
        <begin position="1"/>
        <end position="27"/>
    </location>
</feature>
<dbReference type="SUPFAM" id="SSF54001">
    <property type="entry name" value="Cysteine proteinases"/>
    <property type="match status" value="1"/>
</dbReference>
<accession>X0UHR1</accession>